<feature type="compositionally biased region" description="Low complexity" evidence="11">
    <location>
        <begin position="631"/>
        <end position="642"/>
    </location>
</feature>
<name>A0A139A470_GONPJ</name>
<feature type="compositionally biased region" description="Acidic residues" evidence="11">
    <location>
        <begin position="524"/>
        <end position="533"/>
    </location>
</feature>
<dbReference type="InterPro" id="IPR013083">
    <property type="entry name" value="Znf_RING/FYVE/PHD"/>
</dbReference>
<gene>
    <name evidence="15" type="ORF">M427DRAFT_424419</name>
</gene>
<dbReference type="EMBL" id="KQ965799">
    <property type="protein sequence ID" value="KXS11591.1"/>
    <property type="molecule type" value="Genomic_DNA"/>
</dbReference>
<dbReference type="InterPro" id="IPR023321">
    <property type="entry name" value="PINIT"/>
</dbReference>
<dbReference type="InterPro" id="IPR036361">
    <property type="entry name" value="SAP_dom_sf"/>
</dbReference>
<evidence type="ECO:0000259" key="12">
    <source>
        <dbReference type="PROSITE" id="PS50800"/>
    </source>
</evidence>
<comment type="subcellular location">
    <subcellularLocation>
        <location evidence="1">Nucleus</location>
    </subcellularLocation>
</comment>
<dbReference type="OrthoDB" id="28127at2759"/>
<evidence type="ECO:0000259" key="14">
    <source>
        <dbReference type="PROSITE" id="PS51466"/>
    </source>
</evidence>
<dbReference type="SUPFAM" id="SSF68906">
    <property type="entry name" value="SAP domain"/>
    <property type="match status" value="1"/>
</dbReference>
<evidence type="ECO:0000256" key="8">
    <source>
        <dbReference type="ARBA" id="ARBA00022833"/>
    </source>
</evidence>
<evidence type="ECO:0000256" key="5">
    <source>
        <dbReference type="ARBA" id="ARBA00022723"/>
    </source>
</evidence>
<dbReference type="UniPathway" id="UPA00886"/>
<evidence type="ECO:0000256" key="7">
    <source>
        <dbReference type="ARBA" id="ARBA00022786"/>
    </source>
</evidence>
<feature type="compositionally biased region" description="Polar residues" evidence="11">
    <location>
        <begin position="570"/>
        <end position="579"/>
    </location>
</feature>
<dbReference type="PROSITE" id="PS50800">
    <property type="entry name" value="SAP"/>
    <property type="match status" value="1"/>
</dbReference>
<feature type="domain" description="PINIT" evidence="14">
    <location>
        <begin position="130"/>
        <end position="317"/>
    </location>
</feature>
<dbReference type="Pfam" id="PF14324">
    <property type="entry name" value="PINIT"/>
    <property type="match status" value="1"/>
</dbReference>
<dbReference type="InterPro" id="IPR004181">
    <property type="entry name" value="Znf_MIZ"/>
</dbReference>
<dbReference type="GO" id="GO:0005634">
    <property type="term" value="C:nucleus"/>
    <property type="evidence" value="ECO:0007669"/>
    <property type="project" value="UniProtKB-SubCell"/>
</dbReference>
<evidence type="ECO:0000256" key="1">
    <source>
        <dbReference type="ARBA" id="ARBA00004123"/>
    </source>
</evidence>
<evidence type="ECO:0000259" key="13">
    <source>
        <dbReference type="PROSITE" id="PS51044"/>
    </source>
</evidence>
<dbReference type="PANTHER" id="PTHR10782">
    <property type="entry name" value="ZINC FINGER MIZ DOMAIN-CONTAINING PROTEIN"/>
    <property type="match status" value="1"/>
</dbReference>
<dbReference type="AlphaFoldDB" id="A0A139A470"/>
<dbReference type="PROSITE" id="PS51044">
    <property type="entry name" value="ZF_SP_RING"/>
    <property type="match status" value="1"/>
</dbReference>
<evidence type="ECO:0000256" key="11">
    <source>
        <dbReference type="SAM" id="MobiDB-lite"/>
    </source>
</evidence>
<dbReference type="CDD" id="cd16650">
    <property type="entry name" value="SP-RING_PIAS-like"/>
    <property type="match status" value="1"/>
</dbReference>
<evidence type="ECO:0000313" key="15">
    <source>
        <dbReference type="EMBL" id="KXS11591.1"/>
    </source>
</evidence>
<evidence type="ECO:0000256" key="4">
    <source>
        <dbReference type="ARBA" id="ARBA00022679"/>
    </source>
</evidence>
<keyword evidence="16" id="KW-1185">Reference proteome</keyword>
<dbReference type="PROSITE" id="PS51466">
    <property type="entry name" value="PINIT"/>
    <property type="match status" value="1"/>
</dbReference>
<evidence type="ECO:0000256" key="6">
    <source>
        <dbReference type="ARBA" id="ARBA00022771"/>
    </source>
</evidence>
<dbReference type="InterPro" id="IPR038654">
    <property type="entry name" value="PINIT_sf"/>
</dbReference>
<dbReference type="Proteomes" id="UP000070544">
    <property type="component" value="Unassembled WGS sequence"/>
</dbReference>
<keyword evidence="7" id="KW-0833">Ubl conjugation pathway</keyword>
<evidence type="ECO:0000313" key="16">
    <source>
        <dbReference type="Proteomes" id="UP000070544"/>
    </source>
</evidence>
<accession>A0A139A470</accession>
<reference evidence="15 16" key="1">
    <citation type="journal article" date="2015" name="Genome Biol. Evol.">
        <title>Phylogenomic analyses indicate that early fungi evolved digesting cell walls of algal ancestors of land plants.</title>
        <authorList>
            <person name="Chang Y."/>
            <person name="Wang S."/>
            <person name="Sekimoto S."/>
            <person name="Aerts A.L."/>
            <person name="Choi C."/>
            <person name="Clum A."/>
            <person name="LaButti K.M."/>
            <person name="Lindquist E.A."/>
            <person name="Yee Ngan C."/>
            <person name="Ohm R.A."/>
            <person name="Salamov A.A."/>
            <person name="Grigoriev I.V."/>
            <person name="Spatafora J.W."/>
            <person name="Berbee M.L."/>
        </authorList>
    </citation>
    <scope>NUCLEOTIDE SEQUENCE [LARGE SCALE GENOMIC DNA]</scope>
    <source>
        <strain evidence="15 16">JEL478</strain>
    </source>
</reference>
<evidence type="ECO:0000256" key="3">
    <source>
        <dbReference type="ARBA" id="ARBA00005383"/>
    </source>
</evidence>
<feature type="region of interest" description="Disordered" evidence="11">
    <location>
        <begin position="480"/>
        <end position="642"/>
    </location>
</feature>
<comment type="similarity">
    <text evidence="3">Belongs to the PIAS family.</text>
</comment>
<dbReference type="PANTHER" id="PTHR10782:SF4">
    <property type="entry name" value="TONALLI, ISOFORM E"/>
    <property type="match status" value="1"/>
</dbReference>
<keyword evidence="5" id="KW-0479">Metal-binding</keyword>
<dbReference type="STRING" id="1344416.A0A139A470"/>
<evidence type="ECO:0000256" key="9">
    <source>
        <dbReference type="ARBA" id="ARBA00023242"/>
    </source>
</evidence>
<keyword evidence="6 10" id="KW-0863">Zinc-finger</keyword>
<dbReference type="GO" id="GO:0061665">
    <property type="term" value="F:SUMO ligase activity"/>
    <property type="evidence" value="ECO:0007669"/>
    <property type="project" value="TreeGrafter"/>
</dbReference>
<keyword evidence="8" id="KW-0862">Zinc</keyword>
<feature type="compositionally biased region" description="Low complexity" evidence="11">
    <location>
        <begin position="580"/>
        <end position="592"/>
    </location>
</feature>
<dbReference type="GO" id="GO:0000785">
    <property type="term" value="C:chromatin"/>
    <property type="evidence" value="ECO:0007669"/>
    <property type="project" value="TreeGrafter"/>
</dbReference>
<comment type="pathway">
    <text evidence="2">Protein modification; protein sumoylation.</text>
</comment>
<dbReference type="Gene3D" id="2.60.120.780">
    <property type="entry name" value="PINIT domain"/>
    <property type="match status" value="1"/>
</dbReference>
<organism evidence="15 16">
    <name type="scientific">Gonapodya prolifera (strain JEL478)</name>
    <name type="common">Monoblepharis prolifera</name>
    <dbReference type="NCBI Taxonomy" id="1344416"/>
    <lineage>
        <taxon>Eukaryota</taxon>
        <taxon>Fungi</taxon>
        <taxon>Fungi incertae sedis</taxon>
        <taxon>Chytridiomycota</taxon>
        <taxon>Chytridiomycota incertae sedis</taxon>
        <taxon>Monoblepharidomycetes</taxon>
        <taxon>Monoblepharidales</taxon>
        <taxon>Gonapodyaceae</taxon>
        <taxon>Gonapodya</taxon>
    </lineage>
</organism>
<evidence type="ECO:0000256" key="10">
    <source>
        <dbReference type="PROSITE-ProRule" id="PRU00452"/>
    </source>
</evidence>
<dbReference type="Gene3D" id="3.30.40.10">
    <property type="entry name" value="Zinc/RING finger domain, C3HC4 (zinc finger)"/>
    <property type="match status" value="1"/>
</dbReference>
<protein>
    <submittedName>
        <fullName evidence="15">Uncharacterized protein</fullName>
    </submittedName>
</protein>
<sequence length="719" mass="78473">MTDLRSQMLTDLNYYVNNKLPRLNKNHLQEVLSRLGGKRSGNKADLILRIKTILEGLAQSETYTQFRKGLQCIDEAEGAKIRPAPYPQPSIAVANHPTSAPARITVHMRGPGAGNPETSFPTATIKSFSSATPPVLKVPVNTSTSYTPTFASVSLRVPVTRIKPRWSPYFEDEQMLSAIARSESFTVKLQWTLDIESSRKMMLKPTTSSPPPGSIKSPQATESYRLLFLMATETVAAATQTTNEGLSAEYPPYPSLTVNGSGVNQRFAGLKNKPHTAYPADITDFCYHRPGVHNTLEFRYQNSAKSYVGCVYMAKKLTVQQAVEKIKASNFKTAEEVKKERLNVKTDEDDLEVGIELLTLKDPVSKTRITVPMKASTCKHLQCFDGETFLIMNERSPNWTCPVCHRPFEAKNLMVDGWFVEVLEGLNALPEGSRVEQVEVDPGTLDWKVPTEIDMDVLSDDDDDGVTEKTRPQFEEIVLLDSDSEDSPVRLGSVDSGADPPARQARPRNTPRPRRENDIIDLTLDSDSEDDNAESSSRPSNPPAVPPLSIVLRGTFSTNPQYPPHPTGLLTPTNTGSRETSSASTDASRGSSFPPPEVHTMNGIRDAEASQNHSLRGQAEPGPGRPGPGRTGPMTTASPLASAAPAGSAMLVGAPHLQARVSSSPYIGYPLPSVTGSPDQAISQAPRSPATCHQLQHPFPSKIPVTNSPTLRVWTTQLF</sequence>
<proteinExistence type="inferred from homology"/>
<keyword evidence="9" id="KW-0539">Nucleus</keyword>
<feature type="domain" description="SP-RING-type" evidence="13">
    <location>
        <begin position="347"/>
        <end position="428"/>
    </location>
</feature>
<feature type="domain" description="SAP" evidence="12">
    <location>
        <begin position="20"/>
        <end position="54"/>
    </location>
</feature>
<dbReference type="GO" id="GO:0008270">
    <property type="term" value="F:zinc ion binding"/>
    <property type="evidence" value="ECO:0007669"/>
    <property type="project" value="UniProtKB-KW"/>
</dbReference>
<evidence type="ECO:0000256" key="2">
    <source>
        <dbReference type="ARBA" id="ARBA00004718"/>
    </source>
</evidence>
<dbReference type="InterPro" id="IPR003034">
    <property type="entry name" value="SAP_dom"/>
</dbReference>
<dbReference type="Pfam" id="PF02891">
    <property type="entry name" value="zf-MIZ"/>
    <property type="match status" value="1"/>
</dbReference>
<dbReference type="GO" id="GO:0016925">
    <property type="term" value="P:protein sumoylation"/>
    <property type="evidence" value="ECO:0007669"/>
    <property type="project" value="UniProtKB-UniPathway"/>
</dbReference>
<keyword evidence="4" id="KW-0808">Transferase</keyword>